<reference evidence="1" key="1">
    <citation type="submission" date="2015-12" db="EMBL/GenBank/DDBJ databases">
        <title>Gene expression during late stages of embryo sac development: a critical building block for successful pollen-pistil interactions.</title>
        <authorList>
            <person name="Liu Y."/>
            <person name="Joly V."/>
            <person name="Sabar M."/>
            <person name="Matton D.P."/>
        </authorList>
    </citation>
    <scope>NUCLEOTIDE SEQUENCE</scope>
</reference>
<name>A0A0V0GN83_SOLCH</name>
<evidence type="ECO:0000313" key="1">
    <source>
        <dbReference type="EMBL" id="JAP09700.1"/>
    </source>
</evidence>
<sequence>MQTDYVMLSYTNSKMRLHDTHTNSKIRLHDTLFSLSFHFSCFLFALHCFPISRHSIEKLLFLTIQKK</sequence>
<accession>A0A0V0GN83</accession>
<organism evidence="1">
    <name type="scientific">Solanum chacoense</name>
    <name type="common">Chaco potato</name>
    <dbReference type="NCBI Taxonomy" id="4108"/>
    <lineage>
        <taxon>Eukaryota</taxon>
        <taxon>Viridiplantae</taxon>
        <taxon>Streptophyta</taxon>
        <taxon>Embryophyta</taxon>
        <taxon>Tracheophyta</taxon>
        <taxon>Spermatophyta</taxon>
        <taxon>Magnoliopsida</taxon>
        <taxon>eudicotyledons</taxon>
        <taxon>Gunneridae</taxon>
        <taxon>Pentapetalae</taxon>
        <taxon>asterids</taxon>
        <taxon>lamiids</taxon>
        <taxon>Solanales</taxon>
        <taxon>Solanaceae</taxon>
        <taxon>Solanoideae</taxon>
        <taxon>Solaneae</taxon>
        <taxon>Solanum</taxon>
    </lineage>
</organism>
<proteinExistence type="predicted"/>
<protein>
    <submittedName>
        <fullName evidence="1">Putative ovule protein</fullName>
    </submittedName>
</protein>
<dbReference type="AlphaFoldDB" id="A0A0V0GN83"/>
<dbReference type="EMBL" id="GEDG01034500">
    <property type="protein sequence ID" value="JAP09700.1"/>
    <property type="molecule type" value="Transcribed_RNA"/>
</dbReference>